<proteinExistence type="inferred from homology"/>
<organism evidence="12 13">
    <name type="scientific">Anser cygnoides</name>
    <name type="common">Swan goose</name>
    <dbReference type="NCBI Taxonomy" id="8845"/>
    <lineage>
        <taxon>Eukaryota</taxon>
        <taxon>Metazoa</taxon>
        <taxon>Chordata</taxon>
        <taxon>Craniata</taxon>
        <taxon>Vertebrata</taxon>
        <taxon>Euteleostomi</taxon>
        <taxon>Archelosauria</taxon>
        <taxon>Archosauria</taxon>
        <taxon>Dinosauria</taxon>
        <taxon>Saurischia</taxon>
        <taxon>Theropoda</taxon>
        <taxon>Coelurosauria</taxon>
        <taxon>Aves</taxon>
        <taxon>Neognathae</taxon>
        <taxon>Galloanserae</taxon>
        <taxon>Anseriformes</taxon>
        <taxon>Anatidae</taxon>
        <taxon>Anserinae</taxon>
        <taxon>Anser</taxon>
    </lineage>
</organism>
<evidence type="ECO:0000256" key="3">
    <source>
        <dbReference type="ARBA" id="ARBA00022794"/>
    </source>
</evidence>
<evidence type="ECO:0000256" key="7">
    <source>
        <dbReference type="ARBA" id="ARBA00023273"/>
    </source>
</evidence>
<comment type="similarity">
    <text evidence="9">Belongs to the flagellar radial spoke RSP9 family.</text>
</comment>
<keyword evidence="2" id="KW-0963">Cytoplasm</keyword>
<dbReference type="GO" id="GO:0035082">
    <property type="term" value="P:axoneme assembly"/>
    <property type="evidence" value="ECO:0007669"/>
    <property type="project" value="InterPro"/>
</dbReference>
<evidence type="ECO:0000256" key="9">
    <source>
        <dbReference type="ARBA" id="ARBA00038319"/>
    </source>
</evidence>
<protein>
    <recommendedName>
        <fullName evidence="10">Radial spoke head protein 9 homolog</fullName>
    </recommendedName>
</protein>
<dbReference type="Ensembl" id="ENSACDT00005018444.1">
    <property type="protein sequence ID" value="ENSACDP00005015338.1"/>
    <property type="gene ID" value="ENSACDG00005011213.1"/>
</dbReference>
<dbReference type="PANTHER" id="PTHR22069">
    <property type="entry name" value="MITOCHONDRIAL RIBOSOMAL PROTEIN S18"/>
    <property type="match status" value="1"/>
</dbReference>
<evidence type="ECO:0000256" key="8">
    <source>
        <dbReference type="ARBA" id="ARBA00037822"/>
    </source>
</evidence>
<comment type="subcellular location">
    <subcellularLocation>
        <location evidence="8">Cell projection</location>
        <location evidence="8">Kinocilium</location>
    </subcellularLocation>
    <subcellularLocation>
        <location evidence="1">Cytoplasm</location>
        <location evidence="1">Cytoskeleton</location>
        <location evidence="1">Flagellum axoneme</location>
    </subcellularLocation>
</comment>
<evidence type="ECO:0000256" key="11">
    <source>
        <dbReference type="SAM" id="MobiDB-lite"/>
    </source>
</evidence>
<dbReference type="AlphaFoldDB" id="A0A8B9E1T9"/>
<feature type="region of interest" description="Disordered" evidence="11">
    <location>
        <begin position="1"/>
        <end position="67"/>
    </location>
</feature>
<keyword evidence="4" id="KW-0282">Flagellum</keyword>
<keyword evidence="5" id="KW-0969">Cilium</keyword>
<evidence type="ECO:0000313" key="12">
    <source>
        <dbReference type="Ensembl" id="ENSACDP00005015338.1"/>
    </source>
</evidence>
<feature type="compositionally biased region" description="Low complexity" evidence="11">
    <location>
        <begin position="1"/>
        <end position="24"/>
    </location>
</feature>
<keyword evidence="7" id="KW-0966">Cell projection</keyword>
<feature type="compositionally biased region" description="Basic residues" evidence="11">
    <location>
        <begin position="25"/>
        <end position="39"/>
    </location>
</feature>
<keyword evidence="6" id="KW-0206">Cytoskeleton</keyword>
<evidence type="ECO:0000256" key="4">
    <source>
        <dbReference type="ARBA" id="ARBA00022846"/>
    </source>
</evidence>
<evidence type="ECO:0000256" key="2">
    <source>
        <dbReference type="ARBA" id="ARBA00022490"/>
    </source>
</evidence>
<dbReference type="GO" id="GO:0044458">
    <property type="term" value="P:motile cilium assembly"/>
    <property type="evidence" value="ECO:0007669"/>
    <property type="project" value="TreeGrafter"/>
</dbReference>
<name>A0A8B9E1T9_ANSCY</name>
<dbReference type="GO" id="GO:0060091">
    <property type="term" value="C:kinocilium"/>
    <property type="evidence" value="ECO:0007669"/>
    <property type="project" value="UniProtKB-SubCell"/>
</dbReference>
<accession>A0A8B9E1T9</accession>
<feature type="region of interest" description="Disordered" evidence="11">
    <location>
        <begin position="96"/>
        <end position="145"/>
    </location>
</feature>
<keyword evidence="3" id="KW-0970">Cilium biogenesis/degradation</keyword>
<dbReference type="GO" id="GO:0060294">
    <property type="term" value="P:cilium movement involved in cell motility"/>
    <property type="evidence" value="ECO:0007669"/>
    <property type="project" value="TreeGrafter"/>
</dbReference>
<evidence type="ECO:0000256" key="1">
    <source>
        <dbReference type="ARBA" id="ARBA00004611"/>
    </source>
</evidence>
<evidence type="ECO:0000256" key="10">
    <source>
        <dbReference type="ARBA" id="ARBA00041080"/>
    </source>
</evidence>
<reference evidence="12" key="2">
    <citation type="submission" date="2025-09" db="UniProtKB">
        <authorList>
            <consortium name="Ensembl"/>
        </authorList>
    </citation>
    <scope>IDENTIFICATION</scope>
</reference>
<evidence type="ECO:0000256" key="6">
    <source>
        <dbReference type="ARBA" id="ARBA00023212"/>
    </source>
</evidence>
<evidence type="ECO:0000256" key="5">
    <source>
        <dbReference type="ARBA" id="ARBA00023069"/>
    </source>
</evidence>
<dbReference type="GO" id="GO:0005930">
    <property type="term" value="C:axoneme"/>
    <property type="evidence" value="ECO:0007669"/>
    <property type="project" value="TreeGrafter"/>
</dbReference>
<keyword evidence="13" id="KW-1185">Reference proteome</keyword>
<reference evidence="12" key="1">
    <citation type="submission" date="2025-08" db="UniProtKB">
        <authorList>
            <consortium name="Ensembl"/>
        </authorList>
    </citation>
    <scope>IDENTIFICATION</scope>
</reference>
<evidence type="ECO:0000313" key="13">
    <source>
        <dbReference type="Proteomes" id="UP000694521"/>
    </source>
</evidence>
<dbReference type="PANTHER" id="PTHR22069:SF0">
    <property type="entry name" value="RADIAL SPOKE HEAD PROTEIN 9 HOMOLOG"/>
    <property type="match status" value="1"/>
</dbReference>
<dbReference type="InterPro" id="IPR055316">
    <property type="entry name" value="RSP9"/>
</dbReference>
<sequence length="379" mass="40468">MAAVAEAPPLPPVRGRSPGGTAARRAARAPVARRRRRGGHGGGGAARRAGAGGRRRRGAEPGEAGGAGGFAAAAAARLPLRGGLVLGLRPGRARRLLHRPGAGDRPRRAPQPPLQVPGGRGEGAGRASPPQQTVWGEEGGSGLWRAPRGMRAPSPVVADSLDCVEWSLLTPLTKEVEAQAEKLKGRFQGDPSFQYEYAEVNAEDAERLLEDGKEPVIKEEDRLIATIDQIDRAVGIIPRGAFVKTPLGSVHENRNFEGLSLTEAKKLSSYFHFTEPVNLKNKTLLEKANWDPSTDFLDSLEHDIPQAFSSTGLIKAVRQARGCCWDALQDGGCVQHMRQEAIFKHHQRGPEVSSPSCYLCCDGGVKRAVGTSGLRGPEK</sequence>
<dbReference type="Proteomes" id="UP000694521">
    <property type="component" value="Unplaced"/>
</dbReference>